<evidence type="ECO:0000313" key="5">
    <source>
        <dbReference type="EMBL" id="MCZ4585841.1"/>
    </source>
</evidence>
<evidence type="ECO:0000313" key="9">
    <source>
        <dbReference type="Proteomes" id="UP000186108"/>
    </source>
</evidence>
<evidence type="ECO:0000313" key="4">
    <source>
        <dbReference type="EMBL" id="ANS27540.1"/>
    </source>
</evidence>
<evidence type="ECO:0000256" key="1">
    <source>
        <dbReference type="ARBA" id="ARBA00006738"/>
    </source>
</evidence>
<dbReference type="Proteomes" id="UP001231166">
    <property type="component" value="Chromosome"/>
</dbReference>
<protein>
    <recommendedName>
        <fullName evidence="2">UPF0102 protein C5613_28060</fullName>
    </recommendedName>
</protein>
<dbReference type="GO" id="GO:0003676">
    <property type="term" value="F:nucleic acid binding"/>
    <property type="evidence" value="ECO:0007669"/>
    <property type="project" value="InterPro"/>
</dbReference>
<reference evidence="10" key="4">
    <citation type="submission" date="2018-02" db="EMBL/GenBank/DDBJ databases">
        <title>Draft genome sequencing of Rhodococcus opacus KU647198.</title>
        <authorList>
            <person name="Zheng B.-X."/>
        </authorList>
    </citation>
    <scope>NUCLEOTIDE SEQUENCE [LARGE SCALE GENOMIC DNA]</scope>
    <source>
        <strain evidence="10">04-OD7</strain>
    </source>
</reference>
<evidence type="ECO:0000313" key="8">
    <source>
        <dbReference type="Proteomes" id="UP000028488"/>
    </source>
</evidence>
<dbReference type="CDD" id="cd20736">
    <property type="entry name" value="PoNe_Nuclease"/>
    <property type="match status" value="1"/>
</dbReference>
<dbReference type="SMR" id="A0A076EM58"/>
<comment type="similarity">
    <text evidence="1 2">Belongs to the UPF0102 family.</text>
</comment>
<dbReference type="PATRIC" id="fig|37919.13.peg.2914"/>
<dbReference type="Proteomes" id="UP000186108">
    <property type="component" value="Chromosome"/>
</dbReference>
<dbReference type="NCBIfam" id="NF009150">
    <property type="entry name" value="PRK12497.1-3"/>
    <property type="match status" value="1"/>
</dbReference>
<dbReference type="PANTHER" id="PTHR34039">
    <property type="entry name" value="UPF0102 PROTEIN YRAN"/>
    <property type="match status" value="1"/>
</dbReference>
<dbReference type="Gene3D" id="3.40.1350.10">
    <property type="match status" value="1"/>
</dbReference>
<keyword evidence="11" id="KW-1185">Reference proteome</keyword>
<evidence type="ECO:0000313" key="11">
    <source>
        <dbReference type="Proteomes" id="UP001066327"/>
    </source>
</evidence>
<organism evidence="3 8">
    <name type="scientific">Rhodococcus opacus</name>
    <name type="common">Nocardia opaca</name>
    <dbReference type="NCBI Taxonomy" id="37919"/>
    <lineage>
        <taxon>Bacteria</taxon>
        <taxon>Bacillati</taxon>
        <taxon>Actinomycetota</taxon>
        <taxon>Actinomycetes</taxon>
        <taxon>Mycobacteriales</taxon>
        <taxon>Nocardiaceae</taxon>
        <taxon>Rhodococcus</taxon>
    </lineage>
</organism>
<dbReference type="EMBL" id="JAPWIS010000009">
    <property type="protein sequence ID" value="MCZ4585841.1"/>
    <property type="molecule type" value="Genomic_DNA"/>
</dbReference>
<reference evidence="4 9" key="2">
    <citation type="submission" date="2014-07" db="EMBL/GenBank/DDBJ databases">
        <authorList>
            <person name="Zhang J.E."/>
            <person name="Yang H."/>
            <person name="Guo J."/>
            <person name="Deng Z."/>
            <person name="Luo H."/>
            <person name="Luo M."/>
            <person name="Zhao B."/>
        </authorList>
    </citation>
    <scope>NUCLEOTIDE SEQUENCE [LARGE SCALE GENOMIC DNA]</scope>
    <source>
        <strain evidence="4 9">1CP</strain>
    </source>
</reference>
<evidence type="ECO:0000256" key="2">
    <source>
        <dbReference type="HAMAP-Rule" id="MF_00048"/>
    </source>
</evidence>
<dbReference type="NCBIfam" id="NF009154">
    <property type="entry name" value="PRK12497.3-3"/>
    <property type="match status" value="1"/>
</dbReference>
<name>A0A076EM58_RHOOP</name>
<reference evidence="3 8" key="1">
    <citation type="submission" date="2014-07" db="EMBL/GenBank/DDBJ databases">
        <title>Genome Sequence of Rhodococcus opacus Strain R7, a Biodegrader of Mono- and Polycyclic Aromatic Hydrocarbons.</title>
        <authorList>
            <person name="Di Gennaro P."/>
            <person name="Zampolli J."/>
            <person name="Presti I."/>
            <person name="Cappelletti M."/>
            <person name="D'Ursi P."/>
            <person name="Orro A."/>
            <person name="Mezzelani A."/>
            <person name="Milanesi L."/>
        </authorList>
    </citation>
    <scope>NUCLEOTIDE SEQUENCE [LARGE SCALE GENOMIC DNA]</scope>
    <source>
        <strain evidence="3 8">R7</strain>
    </source>
</reference>
<evidence type="ECO:0000313" key="3">
    <source>
        <dbReference type="EMBL" id="AII04489.1"/>
    </source>
</evidence>
<dbReference type="HAMAP" id="MF_00048">
    <property type="entry name" value="UPF0102"/>
    <property type="match status" value="1"/>
</dbReference>
<reference evidence="5" key="6">
    <citation type="submission" date="2022-12" db="EMBL/GenBank/DDBJ databases">
        <authorList>
            <person name="Krivoruchko A.V."/>
            <person name="Elkin A."/>
        </authorList>
    </citation>
    <scope>NUCLEOTIDE SEQUENCE</scope>
    <source>
        <strain evidence="5">IEGM 249</strain>
    </source>
</reference>
<dbReference type="EMBL" id="CP130953">
    <property type="protein sequence ID" value="WLF50151.1"/>
    <property type="molecule type" value="Genomic_DNA"/>
</dbReference>
<dbReference type="InterPro" id="IPR011856">
    <property type="entry name" value="tRNA_endonuc-like_dom_sf"/>
</dbReference>
<dbReference type="InterPro" id="IPR011335">
    <property type="entry name" value="Restrct_endonuc-II-like"/>
</dbReference>
<dbReference type="NCBIfam" id="TIGR00252">
    <property type="entry name" value="YraN family protein"/>
    <property type="match status" value="1"/>
</dbReference>
<reference evidence="6" key="3">
    <citation type="journal article" date="2018" name="Genome Announc.">
        <title>Draft Genome Sequence of Rhodococcus opacus Strain 04-OD7, Which Can Mobilize Phosphate.</title>
        <authorList>
            <person name="Zheng B.X."/>
            <person name="Zhang H.K."/>
            <person name="Ding K."/>
        </authorList>
    </citation>
    <scope>NUCLEOTIDE SEQUENCE</scope>
    <source>
        <strain evidence="6">04-OD7</strain>
    </source>
</reference>
<dbReference type="EMBL" id="CP008947">
    <property type="protein sequence ID" value="AII04489.1"/>
    <property type="molecule type" value="Genomic_DNA"/>
</dbReference>
<sequence>MAHNLALGAHGEDLAARYLTEAGMEIVDRNWRSRYGEVDLIAAEGDWLVFVEVKTRRGLGYGSPAEAVTFSKQRRIRLLAVEWLRDSGRHWSRVRFDVVAIMIGHGPQPQIEHVRDAF</sequence>
<dbReference type="Proteomes" id="UP000028488">
    <property type="component" value="Chromosome"/>
</dbReference>
<reference evidence="6" key="5">
    <citation type="submission" date="2018-02" db="EMBL/GenBank/DDBJ databases">
        <authorList>
            <person name="Cohen D.B."/>
            <person name="Kent A.D."/>
        </authorList>
    </citation>
    <scope>NUCLEOTIDE SEQUENCE</scope>
    <source>
        <strain evidence="6">04-OD7</strain>
    </source>
</reference>
<dbReference type="PANTHER" id="PTHR34039:SF1">
    <property type="entry name" value="UPF0102 PROTEIN YRAN"/>
    <property type="match status" value="1"/>
</dbReference>
<proteinExistence type="inferred from homology"/>
<dbReference type="EMBL" id="PUIO01000039">
    <property type="protein sequence ID" value="PQP20629.1"/>
    <property type="molecule type" value="Genomic_DNA"/>
</dbReference>
<reference evidence="7" key="7">
    <citation type="submission" date="2023-07" db="EMBL/GenBank/DDBJ databases">
        <title>Genomic analysis of Rhodococcus opacus VOC-14 with glycol ethers degradation activity.</title>
        <authorList>
            <person name="Narkevich D.A."/>
            <person name="Hlushen A.M."/>
            <person name="Akhremchuk A.E."/>
            <person name="Sikolenko M.A."/>
            <person name="Valentovich L.N."/>
        </authorList>
    </citation>
    <scope>NUCLEOTIDE SEQUENCE</scope>
    <source>
        <strain evidence="7">VOC-14</strain>
    </source>
</reference>
<dbReference type="InterPro" id="IPR003509">
    <property type="entry name" value="UPF0102_YraN-like"/>
</dbReference>
<dbReference type="eggNOG" id="COG0792">
    <property type="taxonomic scope" value="Bacteria"/>
</dbReference>
<evidence type="ECO:0000313" key="7">
    <source>
        <dbReference type="EMBL" id="WLF50151.1"/>
    </source>
</evidence>
<dbReference type="AlphaFoldDB" id="A0A076EM58"/>
<gene>
    <name evidence="6" type="ORF">C5613_28060</name>
    <name evidence="3" type="ORF">EP51_07750</name>
    <name evidence="5" type="ORF">O4328_19385</name>
    <name evidence="7" type="ORF">Q5707_14670</name>
    <name evidence="4" type="ORF">R1CP_14180</name>
</gene>
<evidence type="ECO:0000313" key="10">
    <source>
        <dbReference type="Proteomes" id="UP000239290"/>
    </source>
</evidence>
<dbReference type="GeneID" id="69890943"/>
<evidence type="ECO:0000313" key="6">
    <source>
        <dbReference type="EMBL" id="PQP20629.1"/>
    </source>
</evidence>
<accession>A0A076EM58</accession>
<dbReference type="Proteomes" id="UP000239290">
    <property type="component" value="Unassembled WGS sequence"/>
</dbReference>
<dbReference type="SUPFAM" id="SSF52980">
    <property type="entry name" value="Restriction endonuclease-like"/>
    <property type="match status" value="1"/>
</dbReference>
<dbReference type="Pfam" id="PF02021">
    <property type="entry name" value="UPF0102"/>
    <property type="match status" value="1"/>
</dbReference>
<dbReference type="RefSeq" id="WP_005259362.1">
    <property type="nucleotide sequence ID" value="NZ_CAJUXZ010000001.1"/>
</dbReference>
<dbReference type="EMBL" id="CP009111">
    <property type="protein sequence ID" value="ANS27540.1"/>
    <property type="molecule type" value="Genomic_DNA"/>
</dbReference>
<dbReference type="Proteomes" id="UP001066327">
    <property type="component" value="Unassembled WGS sequence"/>
</dbReference>